<proteinExistence type="predicted"/>
<sequence length="85" mass="9074">MTETSADDKTLEQPIHNVVSRDGPPNSHVIASEGELVHNSNPFLPIPPAECANSGHDSISPIETQSPSQLTAETSSDDTTLLQHM</sequence>
<feature type="compositionally biased region" description="Basic and acidic residues" evidence="1">
    <location>
        <begin position="1"/>
        <end position="11"/>
    </location>
</feature>
<dbReference type="EMBL" id="LXQA010253750">
    <property type="protein sequence ID" value="MCI38255.1"/>
    <property type="molecule type" value="Genomic_DNA"/>
</dbReference>
<feature type="compositionally biased region" description="Polar residues" evidence="1">
    <location>
        <begin position="55"/>
        <end position="85"/>
    </location>
</feature>
<feature type="region of interest" description="Disordered" evidence="1">
    <location>
        <begin position="48"/>
        <end position="85"/>
    </location>
</feature>
<feature type="non-terminal residue" evidence="2">
    <location>
        <position position="85"/>
    </location>
</feature>
<keyword evidence="3" id="KW-1185">Reference proteome</keyword>
<dbReference type="AlphaFoldDB" id="A0A392RRP2"/>
<reference evidence="2 3" key="1">
    <citation type="journal article" date="2018" name="Front. Plant Sci.">
        <title>Red Clover (Trifolium pratense) and Zigzag Clover (T. medium) - A Picture of Genomic Similarities and Differences.</title>
        <authorList>
            <person name="Dluhosova J."/>
            <person name="Istvanek J."/>
            <person name="Nedelnik J."/>
            <person name="Repkova J."/>
        </authorList>
    </citation>
    <scope>NUCLEOTIDE SEQUENCE [LARGE SCALE GENOMIC DNA]</scope>
    <source>
        <strain evidence="3">cv. 10/8</strain>
        <tissue evidence="2">Leaf</tissue>
    </source>
</reference>
<feature type="region of interest" description="Disordered" evidence="1">
    <location>
        <begin position="1"/>
        <end position="27"/>
    </location>
</feature>
<comment type="caution">
    <text evidence="2">The sequence shown here is derived from an EMBL/GenBank/DDBJ whole genome shotgun (WGS) entry which is preliminary data.</text>
</comment>
<evidence type="ECO:0000313" key="2">
    <source>
        <dbReference type="EMBL" id="MCI38255.1"/>
    </source>
</evidence>
<evidence type="ECO:0000256" key="1">
    <source>
        <dbReference type="SAM" id="MobiDB-lite"/>
    </source>
</evidence>
<name>A0A392RRP2_9FABA</name>
<accession>A0A392RRP2</accession>
<protein>
    <submittedName>
        <fullName evidence="2">Protein SCAR2-like</fullName>
    </submittedName>
</protein>
<dbReference type="Proteomes" id="UP000265520">
    <property type="component" value="Unassembled WGS sequence"/>
</dbReference>
<organism evidence="2 3">
    <name type="scientific">Trifolium medium</name>
    <dbReference type="NCBI Taxonomy" id="97028"/>
    <lineage>
        <taxon>Eukaryota</taxon>
        <taxon>Viridiplantae</taxon>
        <taxon>Streptophyta</taxon>
        <taxon>Embryophyta</taxon>
        <taxon>Tracheophyta</taxon>
        <taxon>Spermatophyta</taxon>
        <taxon>Magnoliopsida</taxon>
        <taxon>eudicotyledons</taxon>
        <taxon>Gunneridae</taxon>
        <taxon>Pentapetalae</taxon>
        <taxon>rosids</taxon>
        <taxon>fabids</taxon>
        <taxon>Fabales</taxon>
        <taxon>Fabaceae</taxon>
        <taxon>Papilionoideae</taxon>
        <taxon>50 kb inversion clade</taxon>
        <taxon>NPAAA clade</taxon>
        <taxon>Hologalegina</taxon>
        <taxon>IRL clade</taxon>
        <taxon>Trifolieae</taxon>
        <taxon>Trifolium</taxon>
    </lineage>
</organism>
<evidence type="ECO:0000313" key="3">
    <source>
        <dbReference type="Proteomes" id="UP000265520"/>
    </source>
</evidence>